<keyword evidence="2" id="KW-0812">Transmembrane</keyword>
<dbReference type="RefSeq" id="WP_183509526.1">
    <property type="nucleotide sequence ID" value="NZ_BAABGK010000112.1"/>
</dbReference>
<dbReference type="EMBL" id="JACHVS010000001">
    <property type="protein sequence ID" value="MBB2994152.1"/>
    <property type="molecule type" value="Genomic_DNA"/>
</dbReference>
<organism evidence="3 4">
    <name type="scientific">Paeniglutamicibacter cryotolerans</name>
    <dbReference type="NCBI Taxonomy" id="670079"/>
    <lineage>
        <taxon>Bacteria</taxon>
        <taxon>Bacillati</taxon>
        <taxon>Actinomycetota</taxon>
        <taxon>Actinomycetes</taxon>
        <taxon>Micrococcales</taxon>
        <taxon>Micrococcaceae</taxon>
        <taxon>Paeniglutamicibacter</taxon>
    </lineage>
</organism>
<gene>
    <name evidence="3" type="ORF">E9229_000343</name>
</gene>
<accession>A0A839QLT6</accession>
<reference evidence="3 4" key="1">
    <citation type="submission" date="2020-08" db="EMBL/GenBank/DDBJ databases">
        <title>Sequencing the genomes of 1000 actinobacteria strains.</title>
        <authorList>
            <person name="Klenk H.-P."/>
        </authorList>
    </citation>
    <scope>NUCLEOTIDE SEQUENCE [LARGE SCALE GENOMIC DNA]</scope>
    <source>
        <strain evidence="3 4">DSM 22826</strain>
    </source>
</reference>
<feature type="region of interest" description="Disordered" evidence="1">
    <location>
        <begin position="170"/>
        <end position="194"/>
    </location>
</feature>
<proteinExistence type="predicted"/>
<feature type="transmembrane region" description="Helical" evidence="2">
    <location>
        <begin position="36"/>
        <end position="63"/>
    </location>
</feature>
<keyword evidence="2" id="KW-1133">Transmembrane helix</keyword>
<sequence>MNKPDPPTPHDHQPDGDSLAGRYGSRPVPGHFRVTFGLFAFAKGWAVTYIAWAALTLLISIASSLAAGDDSAVDFWGLVLAFSLFIAVFIGTPVALVFGLLLRVVRRQWVHVAAFFFGFAILTFAVMQLTIPWTSLRMPFLYAVSVGFCAAVGRASVIKDVNVHPVPDLHLPGPPPATGQIGKTRQPRQGPLPH</sequence>
<dbReference type="Proteomes" id="UP000523000">
    <property type="component" value="Unassembled WGS sequence"/>
</dbReference>
<evidence type="ECO:0000256" key="1">
    <source>
        <dbReference type="SAM" id="MobiDB-lite"/>
    </source>
</evidence>
<evidence type="ECO:0000313" key="4">
    <source>
        <dbReference type="Proteomes" id="UP000523000"/>
    </source>
</evidence>
<feature type="transmembrane region" description="Helical" evidence="2">
    <location>
        <begin position="139"/>
        <end position="157"/>
    </location>
</feature>
<comment type="caution">
    <text evidence="3">The sequence shown here is derived from an EMBL/GenBank/DDBJ whole genome shotgun (WGS) entry which is preliminary data.</text>
</comment>
<keyword evidence="2" id="KW-0472">Membrane</keyword>
<feature type="transmembrane region" description="Helical" evidence="2">
    <location>
        <begin position="75"/>
        <end position="102"/>
    </location>
</feature>
<keyword evidence="4" id="KW-1185">Reference proteome</keyword>
<evidence type="ECO:0000256" key="2">
    <source>
        <dbReference type="SAM" id="Phobius"/>
    </source>
</evidence>
<evidence type="ECO:0000313" key="3">
    <source>
        <dbReference type="EMBL" id="MBB2994152.1"/>
    </source>
</evidence>
<feature type="transmembrane region" description="Helical" evidence="2">
    <location>
        <begin position="109"/>
        <end position="133"/>
    </location>
</feature>
<name>A0A839QLT6_9MICC</name>
<protein>
    <submittedName>
        <fullName evidence="3">Phage shock protein PspC (Stress-responsive transcriptional regulator)</fullName>
    </submittedName>
</protein>
<dbReference type="AlphaFoldDB" id="A0A839QLT6"/>